<protein>
    <submittedName>
        <fullName evidence="1">Uncharacterized protein</fullName>
    </submittedName>
</protein>
<accession>X0SFZ9</accession>
<proteinExistence type="predicted"/>
<reference evidence="1" key="1">
    <citation type="journal article" date="2014" name="Front. Microbiol.">
        <title>High frequency of phylogenetically diverse reductive dehalogenase-homologous genes in deep subseafloor sedimentary metagenomes.</title>
        <authorList>
            <person name="Kawai M."/>
            <person name="Futagami T."/>
            <person name="Toyoda A."/>
            <person name="Takaki Y."/>
            <person name="Nishi S."/>
            <person name="Hori S."/>
            <person name="Arai W."/>
            <person name="Tsubouchi T."/>
            <person name="Morono Y."/>
            <person name="Uchiyama I."/>
            <person name="Ito T."/>
            <person name="Fujiyama A."/>
            <person name="Inagaki F."/>
            <person name="Takami H."/>
        </authorList>
    </citation>
    <scope>NUCLEOTIDE SEQUENCE</scope>
    <source>
        <strain evidence="1">Expedition CK06-06</strain>
    </source>
</reference>
<gene>
    <name evidence="1" type="ORF">S01H1_13305</name>
</gene>
<name>X0SFZ9_9ZZZZ</name>
<comment type="caution">
    <text evidence="1">The sequence shown here is derived from an EMBL/GenBank/DDBJ whole genome shotgun (WGS) entry which is preliminary data.</text>
</comment>
<organism evidence="1">
    <name type="scientific">marine sediment metagenome</name>
    <dbReference type="NCBI Taxonomy" id="412755"/>
    <lineage>
        <taxon>unclassified sequences</taxon>
        <taxon>metagenomes</taxon>
        <taxon>ecological metagenomes</taxon>
    </lineage>
</organism>
<sequence length="91" mass="10367">MSMSRFPTQEVQSLKYDEYIRAIGDLFTAENALEKDPENEELLQEACRLLEARDIALSSYLGCLVLPVIVRESEVVLRVCGPRKRPTPELI</sequence>
<dbReference type="AlphaFoldDB" id="X0SFZ9"/>
<evidence type="ECO:0000313" key="1">
    <source>
        <dbReference type="EMBL" id="GAF74827.1"/>
    </source>
</evidence>
<dbReference type="EMBL" id="BARS01006868">
    <property type="protein sequence ID" value="GAF74827.1"/>
    <property type="molecule type" value="Genomic_DNA"/>
</dbReference>